<accession>A0ABY4AHS5</accession>
<evidence type="ECO:0000313" key="3">
    <source>
        <dbReference type="EMBL" id="UOD49844.1"/>
    </source>
</evidence>
<organism evidence="3 4">
    <name type="scientific">Orrella daihaiensis</name>
    <dbReference type="NCBI Taxonomy" id="2782176"/>
    <lineage>
        <taxon>Bacteria</taxon>
        <taxon>Pseudomonadati</taxon>
        <taxon>Pseudomonadota</taxon>
        <taxon>Betaproteobacteria</taxon>
        <taxon>Burkholderiales</taxon>
        <taxon>Alcaligenaceae</taxon>
        <taxon>Orrella</taxon>
    </lineage>
</organism>
<feature type="transmembrane region" description="Helical" evidence="1">
    <location>
        <begin position="111"/>
        <end position="130"/>
    </location>
</feature>
<protein>
    <submittedName>
        <fullName evidence="3">Tripartite tricarboxylate transporter TctB family protein</fullName>
    </submittedName>
</protein>
<keyword evidence="1" id="KW-1133">Transmembrane helix</keyword>
<dbReference type="RefSeq" id="WP_243478089.1">
    <property type="nucleotide sequence ID" value="NZ_CP063982.1"/>
</dbReference>
<feature type="transmembrane region" description="Helical" evidence="1">
    <location>
        <begin position="78"/>
        <end position="105"/>
    </location>
</feature>
<reference evidence="3 4" key="1">
    <citation type="submission" date="2020-11" db="EMBL/GenBank/DDBJ databases">
        <title>Algicoccus daihaiensis sp.nov., isolated from Daihai Lake in Inner Mongolia.</title>
        <authorList>
            <person name="Kai J."/>
        </authorList>
    </citation>
    <scope>NUCLEOTIDE SEQUENCE [LARGE SCALE GENOMIC DNA]</scope>
    <source>
        <strain evidence="4">f23</strain>
    </source>
</reference>
<feature type="transmembrane region" description="Helical" evidence="1">
    <location>
        <begin position="39"/>
        <end position="57"/>
    </location>
</feature>
<keyword evidence="1" id="KW-0472">Membrane</keyword>
<dbReference type="Proteomes" id="UP000831607">
    <property type="component" value="Chromosome"/>
</dbReference>
<evidence type="ECO:0000259" key="2">
    <source>
        <dbReference type="Pfam" id="PF07331"/>
    </source>
</evidence>
<sequence>MQLNDRVLGVLAIAFGAFLFWFGHDLEAPFSYEPVGPRAFPMLVATVITLCGIWLAIKGGNPVQGNSATANWRIALMVVMVAAYALLFQTLGFIVATALVTAAVGRLFGGSWSKVVIAGIGVGIGFFLLFDRVFEVVLPTGILGQWL</sequence>
<gene>
    <name evidence="3" type="ORF">DHf2319_10365</name>
</gene>
<proteinExistence type="predicted"/>
<keyword evidence="4" id="KW-1185">Reference proteome</keyword>
<name>A0ABY4AHS5_9BURK</name>
<dbReference type="InterPro" id="IPR009936">
    <property type="entry name" value="DUF1468"/>
</dbReference>
<keyword evidence="1" id="KW-0812">Transmembrane</keyword>
<evidence type="ECO:0000313" key="4">
    <source>
        <dbReference type="Proteomes" id="UP000831607"/>
    </source>
</evidence>
<feature type="transmembrane region" description="Helical" evidence="1">
    <location>
        <begin position="7"/>
        <end position="24"/>
    </location>
</feature>
<dbReference type="EMBL" id="CP063982">
    <property type="protein sequence ID" value="UOD49844.1"/>
    <property type="molecule type" value="Genomic_DNA"/>
</dbReference>
<evidence type="ECO:0000256" key="1">
    <source>
        <dbReference type="SAM" id="Phobius"/>
    </source>
</evidence>
<feature type="domain" description="DUF1468" evidence="2">
    <location>
        <begin position="7"/>
        <end position="139"/>
    </location>
</feature>
<dbReference type="Pfam" id="PF07331">
    <property type="entry name" value="TctB"/>
    <property type="match status" value="1"/>
</dbReference>